<evidence type="ECO:0000256" key="1">
    <source>
        <dbReference type="SAM" id="MobiDB-lite"/>
    </source>
</evidence>
<protein>
    <submittedName>
        <fullName evidence="3">Uncharacterized protein</fullName>
    </submittedName>
</protein>
<name>A0A1I7V8Z5_LOALO</name>
<evidence type="ECO:0000313" key="2">
    <source>
        <dbReference type="Proteomes" id="UP000095285"/>
    </source>
</evidence>
<reference evidence="3" key="2">
    <citation type="submission" date="2016-11" db="UniProtKB">
        <authorList>
            <consortium name="WormBaseParasite"/>
        </authorList>
    </citation>
    <scope>IDENTIFICATION</scope>
</reference>
<reference evidence="2" key="1">
    <citation type="submission" date="2012-04" db="EMBL/GenBank/DDBJ databases">
        <title>The Genome Sequence of Loa loa.</title>
        <authorList>
            <consortium name="The Broad Institute Genome Sequencing Platform"/>
            <consortium name="Broad Institute Genome Sequencing Center for Infectious Disease"/>
            <person name="Nutman T.B."/>
            <person name="Fink D.L."/>
            <person name="Russ C."/>
            <person name="Young S."/>
            <person name="Zeng Q."/>
            <person name="Gargeya S."/>
            <person name="Alvarado L."/>
            <person name="Berlin A."/>
            <person name="Chapman S.B."/>
            <person name="Chen Z."/>
            <person name="Freedman E."/>
            <person name="Gellesch M."/>
            <person name="Goldberg J."/>
            <person name="Griggs A."/>
            <person name="Gujja S."/>
            <person name="Heilman E.R."/>
            <person name="Heiman D."/>
            <person name="Howarth C."/>
            <person name="Mehta T."/>
            <person name="Neiman D."/>
            <person name="Pearson M."/>
            <person name="Roberts A."/>
            <person name="Saif S."/>
            <person name="Shea T."/>
            <person name="Shenoy N."/>
            <person name="Sisk P."/>
            <person name="Stolte C."/>
            <person name="Sykes S."/>
            <person name="White J."/>
            <person name="Yandava C."/>
            <person name="Haas B."/>
            <person name="Henn M.R."/>
            <person name="Nusbaum C."/>
            <person name="Birren B."/>
        </authorList>
    </citation>
    <scope>NUCLEOTIDE SEQUENCE [LARGE SCALE GENOMIC DNA]</scope>
</reference>
<dbReference type="Proteomes" id="UP000095285">
    <property type="component" value="Unassembled WGS sequence"/>
</dbReference>
<evidence type="ECO:0000313" key="3">
    <source>
        <dbReference type="WBParaSite" id="EN70_11182"/>
    </source>
</evidence>
<proteinExistence type="predicted"/>
<dbReference type="AlphaFoldDB" id="A0A1I7V8Z5"/>
<feature type="region of interest" description="Disordered" evidence="1">
    <location>
        <begin position="1"/>
        <end position="36"/>
    </location>
</feature>
<accession>A0A1I7V8Z5</accession>
<organism evidence="2 3">
    <name type="scientific">Loa loa</name>
    <name type="common">Eye worm</name>
    <name type="synonym">Filaria loa</name>
    <dbReference type="NCBI Taxonomy" id="7209"/>
    <lineage>
        <taxon>Eukaryota</taxon>
        <taxon>Metazoa</taxon>
        <taxon>Ecdysozoa</taxon>
        <taxon>Nematoda</taxon>
        <taxon>Chromadorea</taxon>
        <taxon>Rhabditida</taxon>
        <taxon>Spirurina</taxon>
        <taxon>Spiruromorpha</taxon>
        <taxon>Filarioidea</taxon>
        <taxon>Onchocercidae</taxon>
        <taxon>Loa</taxon>
    </lineage>
</organism>
<sequence length="66" mass="8032">MMMKEENEGEGNEKEKKEKEEEKKKEEEEKEEEEEGKDCVKFIIFEHNKSKNIIVMISFYDRTNVE</sequence>
<dbReference type="WBParaSite" id="EN70_11182">
    <property type="protein sequence ID" value="EN70_11182"/>
    <property type="gene ID" value="EN70_11182"/>
</dbReference>
<keyword evidence="2" id="KW-1185">Reference proteome</keyword>
<feature type="compositionally biased region" description="Basic and acidic residues" evidence="1">
    <location>
        <begin position="1"/>
        <end position="27"/>
    </location>
</feature>